<keyword evidence="4 8" id="KW-0223">Dioxygenase</keyword>
<keyword evidence="3" id="KW-0479">Metal-binding</keyword>
<dbReference type="SUPFAM" id="SSF51197">
    <property type="entry name" value="Clavaminate synthase-like"/>
    <property type="match status" value="1"/>
</dbReference>
<dbReference type="InterPro" id="IPR003819">
    <property type="entry name" value="TauD/TfdA-like"/>
</dbReference>
<dbReference type="GO" id="GO:0005737">
    <property type="term" value="C:cytoplasm"/>
    <property type="evidence" value="ECO:0007669"/>
    <property type="project" value="TreeGrafter"/>
</dbReference>
<evidence type="ECO:0000256" key="4">
    <source>
        <dbReference type="ARBA" id="ARBA00022964"/>
    </source>
</evidence>
<dbReference type="EMBL" id="JAAQPF010000054">
    <property type="protein sequence ID" value="KAF5718370.1"/>
    <property type="molecule type" value="Genomic_DNA"/>
</dbReference>
<evidence type="ECO:0000256" key="5">
    <source>
        <dbReference type="ARBA" id="ARBA00023002"/>
    </source>
</evidence>
<comment type="cofactor">
    <cofactor evidence="1">
        <name>Fe(2+)</name>
        <dbReference type="ChEBI" id="CHEBI:29033"/>
    </cofactor>
</comment>
<reference evidence="8 9" key="1">
    <citation type="submission" date="2020-05" db="EMBL/GenBank/DDBJ databases">
        <title>Identification and distribution of gene clusters putatively required for synthesis of sphingolipid metabolism inhibitors in phylogenetically diverse species of the filamentous fungus Fusarium.</title>
        <authorList>
            <person name="Kim H.-S."/>
            <person name="Busman M."/>
            <person name="Brown D.W."/>
            <person name="Divon H."/>
            <person name="Uhlig S."/>
            <person name="Proctor R.H."/>
        </authorList>
    </citation>
    <scope>NUCLEOTIDE SEQUENCE [LARGE SCALE GENOMIC DNA]</scope>
    <source>
        <strain evidence="8 9">NRRL 26131</strain>
    </source>
</reference>
<evidence type="ECO:0000256" key="6">
    <source>
        <dbReference type="ARBA" id="ARBA00023004"/>
    </source>
</evidence>
<comment type="similarity">
    <text evidence="2">Belongs to the TfdA dioxygenase family.</text>
</comment>
<dbReference type="FunFam" id="3.60.130.10:FF:000005">
    <property type="entry name" value="TfdA family taurine dioxygenase"/>
    <property type="match status" value="1"/>
</dbReference>
<evidence type="ECO:0000256" key="3">
    <source>
        <dbReference type="ARBA" id="ARBA00022723"/>
    </source>
</evidence>
<dbReference type="GO" id="GO:0016706">
    <property type="term" value="F:2-oxoglutarate-dependent dioxygenase activity"/>
    <property type="evidence" value="ECO:0007669"/>
    <property type="project" value="TreeGrafter"/>
</dbReference>
<name>A0A8H5YT01_9HYPO</name>
<protein>
    <submittedName>
        <fullName evidence="8">Taurine dioxygenase</fullName>
    </submittedName>
</protein>
<dbReference type="PANTHER" id="PTHR30468">
    <property type="entry name" value="ALPHA-KETOGLUTARATE-DEPENDENT SULFONATE DIOXYGENASE"/>
    <property type="match status" value="1"/>
</dbReference>
<evidence type="ECO:0000256" key="1">
    <source>
        <dbReference type="ARBA" id="ARBA00001954"/>
    </source>
</evidence>
<dbReference type="InterPro" id="IPR042098">
    <property type="entry name" value="TauD-like_sf"/>
</dbReference>
<dbReference type="Proteomes" id="UP000532311">
    <property type="component" value="Unassembled WGS sequence"/>
</dbReference>
<dbReference type="PANTHER" id="PTHR30468:SF10">
    <property type="entry name" value="TAUD_TFDA-LIKE DOMAIN-CONTAINING PROTEIN"/>
    <property type="match status" value="1"/>
</dbReference>
<evidence type="ECO:0000313" key="9">
    <source>
        <dbReference type="Proteomes" id="UP000532311"/>
    </source>
</evidence>
<keyword evidence="6" id="KW-0408">Iron</keyword>
<gene>
    <name evidence="8" type="ORF">FGLOB1_1670</name>
</gene>
<organism evidence="8 9">
    <name type="scientific">Fusarium globosum</name>
    <dbReference type="NCBI Taxonomy" id="78864"/>
    <lineage>
        <taxon>Eukaryota</taxon>
        <taxon>Fungi</taxon>
        <taxon>Dikarya</taxon>
        <taxon>Ascomycota</taxon>
        <taxon>Pezizomycotina</taxon>
        <taxon>Sordariomycetes</taxon>
        <taxon>Hypocreomycetidae</taxon>
        <taxon>Hypocreales</taxon>
        <taxon>Nectriaceae</taxon>
        <taxon>Fusarium</taxon>
        <taxon>Fusarium fujikuroi species complex</taxon>
    </lineage>
</organism>
<accession>A0A8H5YT01</accession>
<keyword evidence="5" id="KW-0560">Oxidoreductase</keyword>
<sequence length="362" mass="40907">MTQTAVFNQNSMTMAEPERQNPLALSGILDEYKSFDLTPTIGQEFPDANLVEWINSENADALLRDLAITISQRGVVVFRAQNELTNDLQKRLILKLGELTGAPRTSSLHIHPVRNNERTLGGKDAQISTISSLQTKNIYTAIEKDRATMKKANGEGWHSDVAYEPVPASYTSLRLTELPRTGGDTLWASGYEVYDRISPQYQKFLETLTVKFHQPFFKEMAEKGKFDMYLGPRGAPQNIGPELKAVHPVVRTNPVTGWKSVFAVGPAAERINEVTDEESKRLLDWFLDMVWRNHDLQVRLKWKNKNDIAIWDNRSVFHTATFDYMGYGERFGNRAVGIGEVAYFDPSSCSRREALGLPSANY</sequence>
<dbReference type="Pfam" id="PF02668">
    <property type="entry name" value="TauD"/>
    <property type="match status" value="1"/>
</dbReference>
<keyword evidence="9" id="KW-1185">Reference proteome</keyword>
<dbReference type="InterPro" id="IPR051323">
    <property type="entry name" value="AtsK-like"/>
</dbReference>
<proteinExistence type="inferred from homology"/>
<evidence type="ECO:0000256" key="2">
    <source>
        <dbReference type="ARBA" id="ARBA00005896"/>
    </source>
</evidence>
<comment type="caution">
    <text evidence="8">The sequence shown here is derived from an EMBL/GenBank/DDBJ whole genome shotgun (WGS) entry which is preliminary data.</text>
</comment>
<dbReference type="GO" id="GO:0046872">
    <property type="term" value="F:metal ion binding"/>
    <property type="evidence" value="ECO:0007669"/>
    <property type="project" value="UniProtKB-KW"/>
</dbReference>
<dbReference type="AlphaFoldDB" id="A0A8H5YT01"/>
<evidence type="ECO:0000313" key="8">
    <source>
        <dbReference type="EMBL" id="KAF5718370.1"/>
    </source>
</evidence>
<dbReference type="Gene3D" id="3.60.130.10">
    <property type="entry name" value="Clavaminate synthase-like"/>
    <property type="match status" value="1"/>
</dbReference>
<feature type="domain" description="TauD/TfdA-like" evidence="7">
    <location>
        <begin position="35"/>
        <end position="330"/>
    </location>
</feature>
<evidence type="ECO:0000259" key="7">
    <source>
        <dbReference type="Pfam" id="PF02668"/>
    </source>
</evidence>